<dbReference type="InterPro" id="IPR047057">
    <property type="entry name" value="MerR_fam"/>
</dbReference>
<dbReference type="PANTHER" id="PTHR30204:SF69">
    <property type="entry name" value="MERR-FAMILY TRANSCRIPTIONAL REGULATOR"/>
    <property type="match status" value="1"/>
</dbReference>
<dbReference type="SUPFAM" id="SSF46955">
    <property type="entry name" value="Putative DNA-binding domain"/>
    <property type="match status" value="1"/>
</dbReference>
<evidence type="ECO:0000313" key="5">
    <source>
        <dbReference type="EMBL" id="RDL06755.1"/>
    </source>
</evidence>
<dbReference type="SMART" id="SM00422">
    <property type="entry name" value="HTH_MERR"/>
    <property type="match status" value="1"/>
</dbReference>
<protein>
    <submittedName>
        <fullName evidence="5">MerR-like DNA binding protein</fullName>
    </submittedName>
</protein>
<dbReference type="PANTHER" id="PTHR30204">
    <property type="entry name" value="REDOX-CYCLING DRUG-SENSING TRANSCRIPTIONAL ACTIVATOR SOXR"/>
    <property type="match status" value="1"/>
</dbReference>
<accession>A0A288QZ48</accession>
<dbReference type="GO" id="GO:0003677">
    <property type="term" value="F:DNA binding"/>
    <property type="evidence" value="ECO:0007669"/>
    <property type="project" value="UniProtKB-KW"/>
</dbReference>
<dbReference type="AlphaFoldDB" id="A0A288QZ48"/>
<keyword evidence="4" id="KW-0804">Transcription</keyword>
<dbReference type="PROSITE" id="PS50937">
    <property type="entry name" value="HTH_MERR_2"/>
    <property type="match status" value="1"/>
</dbReference>
<keyword evidence="1" id="KW-0678">Repressor</keyword>
<evidence type="ECO:0000256" key="2">
    <source>
        <dbReference type="ARBA" id="ARBA00023015"/>
    </source>
</evidence>
<dbReference type="Proteomes" id="UP000254912">
    <property type="component" value="Unassembled WGS sequence"/>
</dbReference>
<name>A0A288QZ48_9LACO</name>
<keyword evidence="6" id="KW-1185">Reference proteome</keyword>
<reference evidence="5 6" key="1">
    <citation type="submission" date="2018-07" db="EMBL/GenBank/DDBJ databases">
        <title>Genomic Encyclopedia of Type Strains, Phase III (KMG-III): the genomes of soil and plant-associated and newly described type strains.</title>
        <authorList>
            <person name="Whitman W."/>
        </authorList>
    </citation>
    <scope>NUCLEOTIDE SEQUENCE [LARGE SCALE GENOMIC DNA]</scope>
    <source>
        <strain evidence="5 6">CECT 7031</strain>
    </source>
</reference>
<dbReference type="Gene3D" id="1.10.1660.10">
    <property type="match status" value="1"/>
</dbReference>
<dbReference type="InterPro" id="IPR009061">
    <property type="entry name" value="DNA-bd_dom_put_sf"/>
</dbReference>
<sequence>MGYDQANIIKSAFNSDKFQFRIGEMAAMTGVSTRQLRYWESKGIVSSIERAGEQDARVYTFSTFVRVSSIKALLDEGYTLKAAVAKTNERVAMWSLIHNFVPHLINGIAEIDGKQMLDMGMLDATTHLYAYRNDAGQVLYHQVKEEA</sequence>
<keyword evidence="3" id="KW-0238">DNA-binding</keyword>
<evidence type="ECO:0000256" key="1">
    <source>
        <dbReference type="ARBA" id="ARBA00022491"/>
    </source>
</evidence>
<dbReference type="PROSITE" id="PS00552">
    <property type="entry name" value="HTH_MERR_1"/>
    <property type="match status" value="1"/>
</dbReference>
<organism evidence="5 6">
    <name type="scientific">Weissella soli</name>
    <dbReference type="NCBI Taxonomy" id="155866"/>
    <lineage>
        <taxon>Bacteria</taxon>
        <taxon>Bacillati</taxon>
        <taxon>Bacillota</taxon>
        <taxon>Bacilli</taxon>
        <taxon>Lactobacillales</taxon>
        <taxon>Lactobacillaceae</taxon>
        <taxon>Weissella</taxon>
    </lineage>
</organism>
<evidence type="ECO:0000313" key="6">
    <source>
        <dbReference type="Proteomes" id="UP000254912"/>
    </source>
</evidence>
<dbReference type="EMBL" id="QRAS01000002">
    <property type="protein sequence ID" value="RDL06755.1"/>
    <property type="molecule type" value="Genomic_DNA"/>
</dbReference>
<proteinExistence type="predicted"/>
<dbReference type="GO" id="GO:0003700">
    <property type="term" value="F:DNA-binding transcription factor activity"/>
    <property type="evidence" value="ECO:0007669"/>
    <property type="project" value="InterPro"/>
</dbReference>
<dbReference type="Pfam" id="PF13411">
    <property type="entry name" value="MerR_1"/>
    <property type="match status" value="1"/>
</dbReference>
<dbReference type="CDD" id="cd01105">
    <property type="entry name" value="HTH_GlnR-like"/>
    <property type="match status" value="1"/>
</dbReference>
<comment type="caution">
    <text evidence="5">The sequence shown here is derived from an EMBL/GenBank/DDBJ whole genome shotgun (WGS) entry which is preliminary data.</text>
</comment>
<gene>
    <name evidence="5" type="ORF">DFP99_1146</name>
</gene>
<keyword evidence="2" id="KW-0805">Transcription regulation</keyword>
<evidence type="ECO:0000256" key="4">
    <source>
        <dbReference type="ARBA" id="ARBA00023163"/>
    </source>
</evidence>
<dbReference type="KEGG" id="wso:WSWS_01542"/>
<dbReference type="GeneID" id="94546726"/>
<dbReference type="RefSeq" id="WP_070230697.1">
    <property type="nucleotide sequence ID" value="NZ_BJYO01000003.1"/>
</dbReference>
<evidence type="ECO:0000256" key="3">
    <source>
        <dbReference type="ARBA" id="ARBA00023125"/>
    </source>
</evidence>
<dbReference type="InterPro" id="IPR000551">
    <property type="entry name" value="MerR-type_HTH_dom"/>
</dbReference>